<sequence length="171" mass="18970">MIHSIEILSDQKFPVFLPEETFADRLINVKNELAGVKWQRDTSPDDDRYGLTGCNCFAFALNWDYLFVTSLPNGQEDDEVADNCLVSLFLRNDNIANIEPKMLGRTRKNYTAKTIATSEVAIPGKRTVLKGLIGHSNSSGDQAPWEWNGENPVLCLALKASITSVSLCCIS</sequence>
<gene>
    <name evidence="1" type="ORF">K0M31_014619</name>
</gene>
<evidence type="ECO:0000313" key="1">
    <source>
        <dbReference type="EMBL" id="KAK1118848.1"/>
    </source>
</evidence>
<organism evidence="1 2">
    <name type="scientific">Melipona bicolor</name>
    <dbReference type="NCBI Taxonomy" id="60889"/>
    <lineage>
        <taxon>Eukaryota</taxon>
        <taxon>Metazoa</taxon>
        <taxon>Ecdysozoa</taxon>
        <taxon>Arthropoda</taxon>
        <taxon>Hexapoda</taxon>
        <taxon>Insecta</taxon>
        <taxon>Pterygota</taxon>
        <taxon>Neoptera</taxon>
        <taxon>Endopterygota</taxon>
        <taxon>Hymenoptera</taxon>
        <taxon>Apocrita</taxon>
        <taxon>Aculeata</taxon>
        <taxon>Apoidea</taxon>
        <taxon>Anthophila</taxon>
        <taxon>Apidae</taxon>
        <taxon>Melipona</taxon>
    </lineage>
</organism>
<dbReference type="AlphaFoldDB" id="A0AA40FHV7"/>
<proteinExistence type="predicted"/>
<accession>A0AA40FHV7</accession>
<reference evidence="1" key="1">
    <citation type="submission" date="2021-10" db="EMBL/GenBank/DDBJ databases">
        <title>Melipona bicolor Genome sequencing and assembly.</title>
        <authorList>
            <person name="Araujo N.S."/>
            <person name="Arias M.C."/>
        </authorList>
    </citation>
    <scope>NUCLEOTIDE SEQUENCE</scope>
    <source>
        <strain evidence="1">USP_2M_L1-L4_2017</strain>
        <tissue evidence="1">Whole body</tissue>
    </source>
</reference>
<comment type="caution">
    <text evidence="1">The sequence shown here is derived from an EMBL/GenBank/DDBJ whole genome shotgun (WGS) entry which is preliminary data.</text>
</comment>
<dbReference type="Proteomes" id="UP001177670">
    <property type="component" value="Unassembled WGS sequence"/>
</dbReference>
<evidence type="ECO:0000313" key="2">
    <source>
        <dbReference type="Proteomes" id="UP001177670"/>
    </source>
</evidence>
<name>A0AA40FHV7_9HYME</name>
<protein>
    <submittedName>
        <fullName evidence="1">Uncharacterized protein</fullName>
    </submittedName>
</protein>
<keyword evidence="2" id="KW-1185">Reference proteome</keyword>
<dbReference type="EMBL" id="JAHYIQ010000040">
    <property type="protein sequence ID" value="KAK1118848.1"/>
    <property type="molecule type" value="Genomic_DNA"/>
</dbReference>